<evidence type="ECO:0000256" key="1">
    <source>
        <dbReference type="SAM" id="MobiDB-lite"/>
    </source>
</evidence>
<feature type="compositionally biased region" description="Acidic residues" evidence="1">
    <location>
        <begin position="278"/>
        <end position="292"/>
    </location>
</feature>
<feature type="region of interest" description="Disordered" evidence="1">
    <location>
        <begin position="275"/>
        <end position="345"/>
    </location>
</feature>
<name>A0ABP1DVF0_9APHY</name>
<feature type="region of interest" description="Disordered" evidence="1">
    <location>
        <begin position="1"/>
        <end position="40"/>
    </location>
</feature>
<feature type="compositionally biased region" description="Low complexity" evidence="1">
    <location>
        <begin position="29"/>
        <end position="39"/>
    </location>
</feature>
<reference evidence="3" key="1">
    <citation type="submission" date="2024-04" db="EMBL/GenBank/DDBJ databases">
        <authorList>
            <person name="Shaw F."/>
            <person name="Minotto A."/>
        </authorList>
    </citation>
    <scope>NUCLEOTIDE SEQUENCE [LARGE SCALE GENOMIC DNA]</scope>
</reference>
<gene>
    <name evidence="2" type="ORF">GFSPODELE1_LOCUS8504</name>
</gene>
<evidence type="ECO:0000313" key="3">
    <source>
        <dbReference type="Proteomes" id="UP001497453"/>
    </source>
</evidence>
<evidence type="ECO:0000313" key="2">
    <source>
        <dbReference type="EMBL" id="CAL1711796.1"/>
    </source>
</evidence>
<organism evidence="2 3">
    <name type="scientific">Somion occarium</name>
    <dbReference type="NCBI Taxonomy" id="3059160"/>
    <lineage>
        <taxon>Eukaryota</taxon>
        <taxon>Fungi</taxon>
        <taxon>Dikarya</taxon>
        <taxon>Basidiomycota</taxon>
        <taxon>Agaricomycotina</taxon>
        <taxon>Agaricomycetes</taxon>
        <taxon>Polyporales</taxon>
        <taxon>Cerrenaceae</taxon>
        <taxon>Somion</taxon>
    </lineage>
</organism>
<proteinExistence type="predicted"/>
<feature type="compositionally biased region" description="Acidic residues" evidence="1">
    <location>
        <begin position="300"/>
        <end position="345"/>
    </location>
</feature>
<dbReference type="EMBL" id="OZ037949">
    <property type="protein sequence ID" value="CAL1711796.1"/>
    <property type="molecule type" value="Genomic_DNA"/>
</dbReference>
<dbReference type="Proteomes" id="UP001497453">
    <property type="component" value="Chromosome 6"/>
</dbReference>
<feature type="compositionally biased region" description="Low complexity" evidence="1">
    <location>
        <begin position="1"/>
        <end position="17"/>
    </location>
</feature>
<keyword evidence="3" id="KW-1185">Reference proteome</keyword>
<accession>A0ABP1DVF0</accession>
<sequence>MLPLATLASTKGTSTTTPMARMKTIGQTSKSNSSPSMTSGFVQAVHSRTAPSKVLSSSLRPAPGVKLIRILKGVPTAKATTKLTPQILPPGKENIQPLQISSSLEPVAVDNDDGNPFANEVIEMDSAASDGDDEIAFRISEWSTGRYVGTMLTESQWKKTYYEHLQMIKSQEEIWRDSGLFEKRTANILNKARQACIAPAIGEVDNESTKVGIPRNVLEAEYRLYMEESASHEDEVDTGGDPYFNLWGVYSSDIDEIGDIERENEVEAGASEITIKEEVEEEEVDVEDGELGEDAREWRDEDEEDGEEANEDENEEEKYEEDDKSVDGDELVSDAEDWEPEEEDE</sequence>
<protein>
    <submittedName>
        <fullName evidence="2">Uncharacterized protein</fullName>
    </submittedName>
</protein>